<keyword evidence="6 11" id="KW-0418">Kinase</keyword>
<evidence type="ECO:0000256" key="7">
    <source>
        <dbReference type="ARBA" id="ARBA00022989"/>
    </source>
</evidence>
<dbReference type="PANTHER" id="PTHR34220:SF7">
    <property type="entry name" value="SENSOR HISTIDINE KINASE YPDA"/>
    <property type="match status" value="1"/>
</dbReference>
<dbReference type="Gene3D" id="6.10.340.10">
    <property type="match status" value="1"/>
</dbReference>
<keyword evidence="2" id="KW-1003">Cell membrane</keyword>
<evidence type="ECO:0000313" key="11">
    <source>
        <dbReference type="EMBL" id="GKX31587.1"/>
    </source>
</evidence>
<name>A0A9W5YDN8_9FIRM</name>
<dbReference type="InterPro" id="IPR003594">
    <property type="entry name" value="HATPase_dom"/>
</dbReference>
<feature type="domain" description="HAMP" evidence="10">
    <location>
        <begin position="323"/>
        <end position="375"/>
    </location>
</feature>
<evidence type="ECO:0000256" key="5">
    <source>
        <dbReference type="ARBA" id="ARBA00022692"/>
    </source>
</evidence>
<evidence type="ECO:0000256" key="9">
    <source>
        <dbReference type="SAM" id="Phobius"/>
    </source>
</evidence>
<keyword evidence="5 9" id="KW-0812">Transmembrane</keyword>
<dbReference type="Pfam" id="PF00672">
    <property type="entry name" value="HAMP"/>
    <property type="match status" value="1"/>
</dbReference>
<keyword evidence="3" id="KW-0597">Phosphoprotein</keyword>
<dbReference type="PROSITE" id="PS50885">
    <property type="entry name" value="HAMP"/>
    <property type="match status" value="1"/>
</dbReference>
<accession>A0A9W5YDN8</accession>
<dbReference type="Pfam" id="PF02518">
    <property type="entry name" value="HATPase_c"/>
    <property type="match status" value="1"/>
</dbReference>
<dbReference type="SMART" id="SM00304">
    <property type="entry name" value="HAMP"/>
    <property type="match status" value="1"/>
</dbReference>
<feature type="transmembrane region" description="Helical" evidence="9">
    <location>
        <begin position="301"/>
        <end position="326"/>
    </location>
</feature>
<evidence type="ECO:0000259" key="10">
    <source>
        <dbReference type="PROSITE" id="PS50885"/>
    </source>
</evidence>
<dbReference type="InterPro" id="IPR033479">
    <property type="entry name" value="dCache_1"/>
</dbReference>
<feature type="transmembrane region" description="Helical" evidence="9">
    <location>
        <begin position="12"/>
        <end position="37"/>
    </location>
</feature>
<protein>
    <submittedName>
        <fullName evidence="11">Histidine kinase</fullName>
    </submittedName>
</protein>
<evidence type="ECO:0000256" key="2">
    <source>
        <dbReference type="ARBA" id="ARBA00022475"/>
    </source>
</evidence>
<dbReference type="AlphaFoldDB" id="A0A9W5YDN8"/>
<dbReference type="InterPro" id="IPR010559">
    <property type="entry name" value="Sig_transdc_His_kin_internal"/>
</dbReference>
<dbReference type="Gene3D" id="3.30.450.20">
    <property type="entry name" value="PAS domain"/>
    <property type="match status" value="1"/>
</dbReference>
<keyword evidence="8 9" id="KW-0472">Membrane</keyword>
<organism evidence="11 12">
    <name type="scientific">Vallitalea longa</name>
    <dbReference type="NCBI Taxonomy" id="2936439"/>
    <lineage>
        <taxon>Bacteria</taxon>
        <taxon>Bacillati</taxon>
        <taxon>Bacillota</taxon>
        <taxon>Clostridia</taxon>
        <taxon>Lachnospirales</taxon>
        <taxon>Vallitaleaceae</taxon>
        <taxon>Vallitalea</taxon>
    </lineage>
</organism>
<dbReference type="CDD" id="cd06225">
    <property type="entry name" value="HAMP"/>
    <property type="match status" value="1"/>
</dbReference>
<proteinExistence type="predicted"/>
<comment type="subcellular location">
    <subcellularLocation>
        <location evidence="1">Cell membrane</location>
        <topology evidence="1">Multi-pass membrane protein</topology>
    </subcellularLocation>
</comment>
<evidence type="ECO:0000256" key="6">
    <source>
        <dbReference type="ARBA" id="ARBA00022777"/>
    </source>
</evidence>
<keyword evidence="12" id="KW-1185">Reference proteome</keyword>
<dbReference type="SUPFAM" id="SSF158472">
    <property type="entry name" value="HAMP domain-like"/>
    <property type="match status" value="1"/>
</dbReference>
<dbReference type="EMBL" id="BRLB01000019">
    <property type="protein sequence ID" value="GKX31587.1"/>
    <property type="molecule type" value="Genomic_DNA"/>
</dbReference>
<dbReference type="SMART" id="SM00387">
    <property type="entry name" value="HATPase_c"/>
    <property type="match status" value="1"/>
</dbReference>
<dbReference type="Pfam" id="PF06580">
    <property type="entry name" value="His_kinase"/>
    <property type="match status" value="1"/>
</dbReference>
<comment type="caution">
    <text evidence="11">The sequence shown here is derived from an EMBL/GenBank/DDBJ whole genome shotgun (WGS) entry which is preliminary data.</text>
</comment>
<dbReference type="InterPro" id="IPR050640">
    <property type="entry name" value="Bact_2-comp_sensor_kinase"/>
</dbReference>
<dbReference type="GO" id="GO:0000155">
    <property type="term" value="F:phosphorelay sensor kinase activity"/>
    <property type="evidence" value="ECO:0007669"/>
    <property type="project" value="InterPro"/>
</dbReference>
<dbReference type="Proteomes" id="UP001144256">
    <property type="component" value="Unassembled WGS sequence"/>
</dbReference>
<sequence length="592" mass="68304">MLRFFHIKSLKSNIMIYFSVIFIIVLCIIGLVGYRFFSQVLTNEILSYTEKIIAQTSSSIDLYFGQIKNLTQITAGNEEIINAIKEDELSIGSSFLYNNRKISDVLQETKKFNRKIKDLIIIKKDGTCYNYSNSCVRKDYNFYEQDWFPKYEEKYAKVCFTGIHSQDYYVLDNNLGNVVSTVIPIMDYTDPNREFYAMLLCNLNISDIADITQDAQLGKTGFFLILDNNNELVYNPTSYQFDNDFKKNIITNLSQQSGQFVSKHDKENVLVVYKTSTITGWKIISIIPMKEILSHLDNIKIFTFFLIIICVFIVIIVSIFISRSITKPISGLMKKMENIGQGNFDIKLYDNSTIEMEMLSSNIDVMIESINKLNEDIYSYKMKSKEAEVKMLQSQINPHFLYNTLQSVKALALLNKTKDISKMVTLIGNMLRYSIYDLDKLVPINSEIKHVSDYIRIQNYRYSDKFDYRIDSEIELSNLQTLKLILQPIVENSIIHGLQENIKGIIAINVFAKDNDIYFEINDNGKGMTLEELEKIKMHINDKNQKDQSKSIGLKNVNERIKLKYGDRYGLSIASKSDIGTSVTIIIPKINS</sequence>
<keyword evidence="7 9" id="KW-1133">Transmembrane helix</keyword>
<dbReference type="InterPro" id="IPR003660">
    <property type="entry name" value="HAMP_dom"/>
</dbReference>
<dbReference type="PANTHER" id="PTHR34220">
    <property type="entry name" value="SENSOR HISTIDINE KINASE YPDA"/>
    <property type="match status" value="1"/>
</dbReference>
<dbReference type="Pfam" id="PF02743">
    <property type="entry name" value="dCache_1"/>
    <property type="match status" value="1"/>
</dbReference>
<reference evidence="11" key="1">
    <citation type="submission" date="2022-06" db="EMBL/GenBank/DDBJ databases">
        <title>Vallitalea longa sp. nov., an anaerobic bacterium isolated from marine sediment.</title>
        <authorList>
            <person name="Hirano S."/>
            <person name="Terahara T."/>
            <person name="Mori K."/>
            <person name="Hamada M."/>
            <person name="Matsumoto R."/>
            <person name="Kobayashi T."/>
        </authorList>
    </citation>
    <scope>NUCLEOTIDE SEQUENCE</scope>
    <source>
        <strain evidence="11">SH18-1</strain>
    </source>
</reference>
<keyword evidence="4" id="KW-0808">Transferase</keyword>
<dbReference type="Gene3D" id="3.30.565.10">
    <property type="entry name" value="Histidine kinase-like ATPase, C-terminal domain"/>
    <property type="match status" value="1"/>
</dbReference>
<evidence type="ECO:0000256" key="4">
    <source>
        <dbReference type="ARBA" id="ARBA00022679"/>
    </source>
</evidence>
<evidence type="ECO:0000313" key="12">
    <source>
        <dbReference type="Proteomes" id="UP001144256"/>
    </source>
</evidence>
<gene>
    <name evidence="11" type="ORF">SH1V18_40670</name>
</gene>
<evidence type="ECO:0000256" key="1">
    <source>
        <dbReference type="ARBA" id="ARBA00004651"/>
    </source>
</evidence>
<evidence type="ECO:0000256" key="8">
    <source>
        <dbReference type="ARBA" id="ARBA00023136"/>
    </source>
</evidence>
<dbReference type="CDD" id="cd12912">
    <property type="entry name" value="PDC2_MCP_like"/>
    <property type="match status" value="1"/>
</dbReference>
<evidence type="ECO:0000256" key="3">
    <source>
        <dbReference type="ARBA" id="ARBA00022553"/>
    </source>
</evidence>
<dbReference type="SUPFAM" id="SSF55874">
    <property type="entry name" value="ATPase domain of HSP90 chaperone/DNA topoisomerase II/histidine kinase"/>
    <property type="match status" value="1"/>
</dbReference>
<dbReference type="InterPro" id="IPR036890">
    <property type="entry name" value="HATPase_C_sf"/>
</dbReference>
<dbReference type="GO" id="GO:0005886">
    <property type="term" value="C:plasma membrane"/>
    <property type="evidence" value="ECO:0007669"/>
    <property type="project" value="UniProtKB-SubCell"/>
</dbReference>